<dbReference type="GO" id="GO:0016743">
    <property type="term" value="F:carboxyl- or carbamoyltransferase activity"/>
    <property type="evidence" value="ECO:0007669"/>
    <property type="project" value="InterPro"/>
</dbReference>
<dbReference type="GO" id="GO:0016597">
    <property type="term" value="F:amino acid binding"/>
    <property type="evidence" value="ECO:0007669"/>
    <property type="project" value="InterPro"/>
</dbReference>
<evidence type="ECO:0000256" key="1">
    <source>
        <dbReference type="ARBA" id="ARBA00022679"/>
    </source>
</evidence>
<proteinExistence type="predicted"/>
<dbReference type="InterPro" id="IPR006130">
    <property type="entry name" value="Asp/Orn_carbamoylTrfase"/>
</dbReference>
<dbReference type="InterPro" id="IPR036901">
    <property type="entry name" value="Asp/Orn_carbamoylTrfase_sf"/>
</dbReference>
<keyword evidence="1" id="KW-0808">Transferase</keyword>
<evidence type="ECO:0000313" key="3">
    <source>
        <dbReference type="EMBL" id="GAJ20005.1"/>
    </source>
</evidence>
<accession>X1W0D3</accession>
<dbReference type="Pfam" id="PF00185">
    <property type="entry name" value="OTCace"/>
    <property type="match status" value="1"/>
</dbReference>
<dbReference type="GO" id="GO:0005829">
    <property type="term" value="C:cytosol"/>
    <property type="evidence" value="ECO:0007669"/>
    <property type="project" value="TreeGrafter"/>
</dbReference>
<dbReference type="InterPro" id="IPR006131">
    <property type="entry name" value="Asp_carbamoyltransf_Asp/Orn-bd"/>
</dbReference>
<dbReference type="AlphaFoldDB" id="X1W0D3"/>
<dbReference type="PRINTS" id="PR00101">
    <property type="entry name" value="ATCASE"/>
</dbReference>
<comment type="caution">
    <text evidence="3">The sequence shown here is derived from an EMBL/GenBank/DDBJ whole genome shotgun (WGS) entry which is preliminary data.</text>
</comment>
<feature type="domain" description="Aspartate/ornithine carbamoyltransferase Asp/Orn-binding" evidence="2">
    <location>
        <begin position="9"/>
        <end position="106"/>
    </location>
</feature>
<dbReference type="GO" id="GO:0006520">
    <property type="term" value="P:amino acid metabolic process"/>
    <property type="evidence" value="ECO:0007669"/>
    <property type="project" value="InterPro"/>
</dbReference>
<dbReference type="PANTHER" id="PTHR45753:SF6">
    <property type="entry name" value="ASPARTATE CARBAMOYLTRANSFERASE"/>
    <property type="match status" value="1"/>
</dbReference>
<sequence length="122" mass="13398">AEVSRLPVDVSYKLDDVIEELDVINMLRIQFERMGGNPFPSVREYSHFFGLTVERMKRAKPDIIVMHPGPINRGLEIESEVADGSNSVILKQVANGLAVRMAVLFLVNQAAAAASAKCKAKS</sequence>
<name>X1W0D3_9ZZZZ</name>
<dbReference type="UniPathway" id="UPA00070">
    <property type="reaction ID" value="UER00116"/>
</dbReference>
<dbReference type="SUPFAM" id="SSF53671">
    <property type="entry name" value="Aspartate/ornithine carbamoyltransferase"/>
    <property type="match status" value="1"/>
</dbReference>
<protein>
    <recommendedName>
        <fullName evidence="2">Aspartate/ornithine carbamoyltransferase Asp/Orn-binding domain-containing protein</fullName>
    </recommendedName>
</protein>
<dbReference type="Gene3D" id="3.40.50.1370">
    <property type="entry name" value="Aspartate/ornithine carbamoyltransferase"/>
    <property type="match status" value="1"/>
</dbReference>
<gene>
    <name evidence="3" type="ORF">S12H4_55206</name>
</gene>
<dbReference type="GO" id="GO:0044205">
    <property type="term" value="P:'de novo' UMP biosynthetic process"/>
    <property type="evidence" value="ECO:0007669"/>
    <property type="project" value="UniProtKB-UniPathway"/>
</dbReference>
<organism evidence="3">
    <name type="scientific">marine sediment metagenome</name>
    <dbReference type="NCBI Taxonomy" id="412755"/>
    <lineage>
        <taxon>unclassified sequences</taxon>
        <taxon>metagenomes</taxon>
        <taxon>ecological metagenomes</taxon>
    </lineage>
</organism>
<reference evidence="3" key="1">
    <citation type="journal article" date="2014" name="Front. Microbiol.">
        <title>High frequency of phylogenetically diverse reductive dehalogenase-homologous genes in deep subseafloor sedimentary metagenomes.</title>
        <authorList>
            <person name="Kawai M."/>
            <person name="Futagami T."/>
            <person name="Toyoda A."/>
            <person name="Takaki Y."/>
            <person name="Nishi S."/>
            <person name="Hori S."/>
            <person name="Arai W."/>
            <person name="Tsubouchi T."/>
            <person name="Morono Y."/>
            <person name="Uchiyama I."/>
            <person name="Ito T."/>
            <person name="Fujiyama A."/>
            <person name="Inagaki F."/>
            <person name="Takami H."/>
        </authorList>
    </citation>
    <scope>NUCLEOTIDE SEQUENCE</scope>
    <source>
        <strain evidence="3">Expedition CK06-06</strain>
    </source>
</reference>
<dbReference type="EMBL" id="BARW01035390">
    <property type="protein sequence ID" value="GAJ20005.1"/>
    <property type="molecule type" value="Genomic_DNA"/>
</dbReference>
<dbReference type="PRINTS" id="PR00100">
    <property type="entry name" value="AOTCASE"/>
</dbReference>
<evidence type="ECO:0000259" key="2">
    <source>
        <dbReference type="Pfam" id="PF00185"/>
    </source>
</evidence>
<dbReference type="PANTHER" id="PTHR45753">
    <property type="entry name" value="ORNITHINE CARBAMOYLTRANSFERASE, MITOCHONDRIAL"/>
    <property type="match status" value="1"/>
</dbReference>
<feature type="non-terminal residue" evidence="3">
    <location>
        <position position="1"/>
    </location>
</feature>